<evidence type="ECO:0000256" key="3">
    <source>
        <dbReference type="ARBA" id="ARBA00022448"/>
    </source>
</evidence>
<evidence type="ECO:0000256" key="1">
    <source>
        <dbReference type="ARBA" id="ARBA00004127"/>
    </source>
</evidence>
<dbReference type="EMBL" id="JAVXUP010002245">
    <property type="protein sequence ID" value="KAK3004502.1"/>
    <property type="molecule type" value="Genomic_DNA"/>
</dbReference>
<evidence type="ECO:0000256" key="8">
    <source>
        <dbReference type="ARBA" id="ARBA00023065"/>
    </source>
</evidence>
<dbReference type="Proteomes" id="UP001188597">
    <property type="component" value="Unassembled WGS sequence"/>
</dbReference>
<keyword evidence="5" id="KW-0460">Magnesium</keyword>
<dbReference type="AlphaFoldDB" id="A0AA89AJG4"/>
<keyword evidence="9" id="KW-0472">Membrane</keyword>
<reference evidence="10" key="1">
    <citation type="submission" date="2022-12" db="EMBL/GenBank/DDBJ databases">
        <title>Draft genome assemblies for two species of Escallonia (Escalloniales).</title>
        <authorList>
            <person name="Chanderbali A."/>
            <person name="Dervinis C."/>
            <person name="Anghel I."/>
            <person name="Soltis D."/>
            <person name="Soltis P."/>
            <person name="Zapata F."/>
        </authorList>
    </citation>
    <scope>NUCLEOTIDE SEQUENCE</scope>
    <source>
        <strain evidence="10">UCBG64.0493</strain>
        <tissue evidence="10">Leaf</tissue>
    </source>
</reference>
<proteinExistence type="predicted"/>
<dbReference type="GO" id="GO:0016020">
    <property type="term" value="C:membrane"/>
    <property type="evidence" value="ECO:0007669"/>
    <property type="project" value="InterPro"/>
</dbReference>
<evidence type="ECO:0000256" key="9">
    <source>
        <dbReference type="ARBA" id="ARBA00023136"/>
    </source>
</evidence>
<organism evidence="10 11">
    <name type="scientific">Escallonia herrerae</name>
    <dbReference type="NCBI Taxonomy" id="1293975"/>
    <lineage>
        <taxon>Eukaryota</taxon>
        <taxon>Viridiplantae</taxon>
        <taxon>Streptophyta</taxon>
        <taxon>Embryophyta</taxon>
        <taxon>Tracheophyta</taxon>
        <taxon>Spermatophyta</taxon>
        <taxon>Magnoliopsida</taxon>
        <taxon>eudicotyledons</taxon>
        <taxon>Gunneridae</taxon>
        <taxon>Pentapetalae</taxon>
        <taxon>asterids</taxon>
        <taxon>campanulids</taxon>
        <taxon>Escalloniales</taxon>
        <taxon>Escalloniaceae</taxon>
        <taxon>Escallonia</taxon>
    </lineage>
</organism>
<evidence type="ECO:0000256" key="6">
    <source>
        <dbReference type="ARBA" id="ARBA00022967"/>
    </source>
</evidence>
<evidence type="ECO:0000256" key="7">
    <source>
        <dbReference type="ARBA" id="ARBA00022989"/>
    </source>
</evidence>
<dbReference type="PANTHER" id="PTHR31998">
    <property type="entry name" value="K(+)-INSENSITIVE PYROPHOSPHATE-ENERGIZED PROTON PUMP"/>
    <property type="match status" value="1"/>
</dbReference>
<name>A0AA89AJG4_9ASTE</name>
<evidence type="ECO:0000313" key="11">
    <source>
        <dbReference type="Proteomes" id="UP001188597"/>
    </source>
</evidence>
<keyword evidence="4" id="KW-0812">Transmembrane</keyword>
<evidence type="ECO:0000256" key="5">
    <source>
        <dbReference type="ARBA" id="ARBA00022842"/>
    </source>
</evidence>
<protein>
    <recommendedName>
        <fullName evidence="2">H(+)-exporting diphosphatase</fullName>
        <ecNumber evidence="2">7.1.3.1</ecNumber>
    </recommendedName>
</protein>
<dbReference type="GO" id="GO:0004427">
    <property type="term" value="F:inorganic diphosphate phosphatase activity"/>
    <property type="evidence" value="ECO:0007669"/>
    <property type="project" value="InterPro"/>
</dbReference>
<keyword evidence="8" id="KW-0406">Ion transport</keyword>
<sequence length="61" mass="6391">MLNTIATGLAIDAYGPISDNDGGIAEMARMSHSIRERTNALDAAGNTTAAIDKIQLECAKK</sequence>
<keyword evidence="11" id="KW-1185">Reference proteome</keyword>
<keyword evidence="3" id="KW-0813">Transport</keyword>
<keyword evidence="6" id="KW-1278">Translocase</keyword>
<dbReference type="GO" id="GO:0009678">
    <property type="term" value="F:diphosphate hydrolysis-driven proton transmembrane transporter activity"/>
    <property type="evidence" value="ECO:0007669"/>
    <property type="project" value="UniProtKB-EC"/>
</dbReference>
<dbReference type="InterPro" id="IPR004131">
    <property type="entry name" value="PPase-energised_H-pump"/>
</dbReference>
<comment type="caution">
    <text evidence="10">The sequence shown here is derived from an EMBL/GenBank/DDBJ whole genome shotgun (WGS) entry which is preliminary data.</text>
</comment>
<gene>
    <name evidence="10" type="ORF">RJ639_018765</name>
</gene>
<dbReference type="Pfam" id="PF03030">
    <property type="entry name" value="H_PPase"/>
    <property type="match status" value="1"/>
</dbReference>
<evidence type="ECO:0000313" key="10">
    <source>
        <dbReference type="EMBL" id="KAK3004502.1"/>
    </source>
</evidence>
<comment type="subcellular location">
    <subcellularLocation>
        <location evidence="1">Endomembrane system</location>
        <topology evidence="1">Multi-pass membrane protein</topology>
    </subcellularLocation>
</comment>
<dbReference type="EC" id="7.1.3.1" evidence="2"/>
<dbReference type="GO" id="GO:0012505">
    <property type="term" value="C:endomembrane system"/>
    <property type="evidence" value="ECO:0007669"/>
    <property type="project" value="UniProtKB-SubCell"/>
</dbReference>
<keyword evidence="7" id="KW-1133">Transmembrane helix</keyword>
<evidence type="ECO:0000256" key="2">
    <source>
        <dbReference type="ARBA" id="ARBA00013242"/>
    </source>
</evidence>
<accession>A0AA89AJG4</accession>
<evidence type="ECO:0000256" key="4">
    <source>
        <dbReference type="ARBA" id="ARBA00022692"/>
    </source>
</evidence>